<organism evidence="1">
    <name type="scientific">Culex pipiens</name>
    <name type="common">House mosquito</name>
    <dbReference type="NCBI Taxonomy" id="7175"/>
    <lineage>
        <taxon>Eukaryota</taxon>
        <taxon>Metazoa</taxon>
        <taxon>Ecdysozoa</taxon>
        <taxon>Arthropoda</taxon>
        <taxon>Hexapoda</taxon>
        <taxon>Insecta</taxon>
        <taxon>Pterygota</taxon>
        <taxon>Neoptera</taxon>
        <taxon>Endopterygota</taxon>
        <taxon>Diptera</taxon>
        <taxon>Nematocera</taxon>
        <taxon>Culicoidea</taxon>
        <taxon>Culicidae</taxon>
        <taxon>Culicinae</taxon>
        <taxon>Culicini</taxon>
        <taxon>Culex</taxon>
        <taxon>Culex</taxon>
    </lineage>
</organism>
<accession>A0A8D8P5R5</accession>
<name>A0A8D8P5R5_CULPI</name>
<protein>
    <submittedName>
        <fullName evidence="1">(northern house mosquito) hypothetical protein</fullName>
    </submittedName>
</protein>
<sequence length="112" mass="12079">MASCAVLKIGCNSSQVAPMVTNLPRRNTQLNEVEVGEFQNVQEKKNKIPKLTIVVRHGRGGCGVCAVQTGTSGAKSLADNAQLQPPNDPAYSSCPYDRVQVWFNEASPIHLV</sequence>
<dbReference type="EMBL" id="HBUE01323528">
    <property type="protein sequence ID" value="CAG6589480.1"/>
    <property type="molecule type" value="Transcribed_RNA"/>
</dbReference>
<evidence type="ECO:0000313" key="1">
    <source>
        <dbReference type="EMBL" id="CAG6589480.1"/>
    </source>
</evidence>
<dbReference type="EMBL" id="HBUE01216974">
    <property type="protein sequence ID" value="CAG6537470.1"/>
    <property type="molecule type" value="Transcribed_RNA"/>
</dbReference>
<reference evidence="1" key="1">
    <citation type="submission" date="2021-05" db="EMBL/GenBank/DDBJ databases">
        <authorList>
            <person name="Alioto T."/>
            <person name="Alioto T."/>
            <person name="Gomez Garrido J."/>
        </authorList>
    </citation>
    <scope>NUCLEOTIDE SEQUENCE</scope>
</reference>
<proteinExistence type="predicted"/>
<dbReference type="AlphaFoldDB" id="A0A8D8P5R5"/>